<evidence type="ECO:0000256" key="2">
    <source>
        <dbReference type="ARBA" id="ARBA00023015"/>
    </source>
</evidence>
<protein>
    <submittedName>
        <fullName evidence="6">Transcription initiation factor TFIID subunit 10</fullName>
    </submittedName>
</protein>
<dbReference type="GO" id="GO:1990841">
    <property type="term" value="F:promoter-specific chromatin binding"/>
    <property type="evidence" value="ECO:0007669"/>
    <property type="project" value="TreeGrafter"/>
</dbReference>
<evidence type="ECO:0000256" key="1">
    <source>
        <dbReference type="ARBA" id="ARBA00004123"/>
    </source>
</evidence>
<keyword evidence="7" id="KW-1185">Reference proteome</keyword>
<dbReference type="GO" id="GO:0003743">
    <property type="term" value="F:translation initiation factor activity"/>
    <property type="evidence" value="ECO:0007669"/>
    <property type="project" value="UniProtKB-KW"/>
</dbReference>
<evidence type="ECO:0000256" key="5">
    <source>
        <dbReference type="ARBA" id="ARBA00025730"/>
    </source>
</evidence>
<keyword evidence="6" id="KW-0396">Initiation factor</keyword>
<keyword evidence="6" id="KW-0648">Protein biosynthesis</keyword>
<dbReference type="Pfam" id="PF03540">
    <property type="entry name" value="TAF10"/>
    <property type="match status" value="1"/>
</dbReference>
<dbReference type="Proteomes" id="UP000028990">
    <property type="component" value="Unassembled WGS sequence"/>
</dbReference>
<dbReference type="InterPro" id="IPR003923">
    <property type="entry name" value="TAF10"/>
</dbReference>
<name>A0A091DHB5_FUKDA</name>
<dbReference type="GO" id="GO:0005669">
    <property type="term" value="C:transcription factor TFIID complex"/>
    <property type="evidence" value="ECO:0007669"/>
    <property type="project" value="TreeGrafter"/>
</dbReference>
<comment type="similarity">
    <text evidence="5">Belongs to the TAF10 family.</text>
</comment>
<sequence length="132" mass="14520">MALVWRTMQHRRRGKCLTGPTYCLVWPAETWSLGCAAGLWWTSSCNWRIVHRTIPDAVTGYYLNPAGFEASNPHIVRLISLAAKKFISDIASGALQHSKMKGMALGSSQSNSKDCKYSLTVEDLTPASLSMG</sequence>
<gene>
    <name evidence="6" type="ORF">H920_16455</name>
</gene>
<keyword evidence="3" id="KW-0804">Transcription</keyword>
<keyword evidence="2" id="KW-0805">Transcription regulation</keyword>
<evidence type="ECO:0000313" key="6">
    <source>
        <dbReference type="EMBL" id="KFO22161.1"/>
    </source>
</evidence>
<reference evidence="6 7" key="1">
    <citation type="submission" date="2013-11" db="EMBL/GenBank/DDBJ databases">
        <title>The Damaraland mole rat (Fukomys damarensis) genome and evolution of African mole rats.</title>
        <authorList>
            <person name="Gladyshev V.N."/>
            <person name="Fang X."/>
        </authorList>
    </citation>
    <scope>NUCLEOTIDE SEQUENCE [LARGE SCALE GENOMIC DNA]</scope>
    <source>
        <tissue evidence="6">Liver</tissue>
    </source>
</reference>
<dbReference type="PANTHER" id="PTHR21242">
    <property type="entry name" value="TRANSCRIPTION INITIATION FACTOR TFIID SUBUNIT 10"/>
    <property type="match status" value="1"/>
</dbReference>
<dbReference type="EMBL" id="KN124115">
    <property type="protein sequence ID" value="KFO22161.1"/>
    <property type="molecule type" value="Genomic_DNA"/>
</dbReference>
<dbReference type="GO" id="GO:0000124">
    <property type="term" value="C:SAGA complex"/>
    <property type="evidence" value="ECO:0007669"/>
    <property type="project" value="TreeGrafter"/>
</dbReference>
<keyword evidence="4" id="KW-0539">Nucleus</keyword>
<dbReference type="AlphaFoldDB" id="A0A091DHB5"/>
<accession>A0A091DHB5</accession>
<dbReference type="CDD" id="cd07982">
    <property type="entry name" value="HFD_TAF10"/>
    <property type="match status" value="1"/>
</dbReference>
<comment type="subcellular location">
    <subcellularLocation>
        <location evidence="1">Nucleus</location>
    </subcellularLocation>
</comment>
<dbReference type="PRINTS" id="PR01443">
    <property type="entry name" value="TFIID30KDSUB"/>
</dbReference>
<dbReference type="GO" id="GO:0016251">
    <property type="term" value="F:RNA polymerase II general transcription initiation factor activity"/>
    <property type="evidence" value="ECO:0007669"/>
    <property type="project" value="TreeGrafter"/>
</dbReference>
<evidence type="ECO:0000256" key="3">
    <source>
        <dbReference type="ARBA" id="ARBA00023163"/>
    </source>
</evidence>
<dbReference type="PANTHER" id="PTHR21242:SF0">
    <property type="entry name" value="TRANSCRIPTION INITIATION FACTOR TFIID SUBUNIT 10"/>
    <property type="match status" value="1"/>
</dbReference>
<evidence type="ECO:0000256" key="4">
    <source>
        <dbReference type="ARBA" id="ARBA00023242"/>
    </source>
</evidence>
<dbReference type="GO" id="GO:0006367">
    <property type="term" value="P:transcription initiation at RNA polymerase II promoter"/>
    <property type="evidence" value="ECO:0007669"/>
    <property type="project" value="TreeGrafter"/>
</dbReference>
<evidence type="ECO:0000313" key="7">
    <source>
        <dbReference type="Proteomes" id="UP000028990"/>
    </source>
</evidence>
<proteinExistence type="inferred from homology"/>
<organism evidence="6 7">
    <name type="scientific">Fukomys damarensis</name>
    <name type="common">Damaraland mole rat</name>
    <name type="synonym">Cryptomys damarensis</name>
    <dbReference type="NCBI Taxonomy" id="885580"/>
    <lineage>
        <taxon>Eukaryota</taxon>
        <taxon>Metazoa</taxon>
        <taxon>Chordata</taxon>
        <taxon>Craniata</taxon>
        <taxon>Vertebrata</taxon>
        <taxon>Euteleostomi</taxon>
        <taxon>Mammalia</taxon>
        <taxon>Eutheria</taxon>
        <taxon>Euarchontoglires</taxon>
        <taxon>Glires</taxon>
        <taxon>Rodentia</taxon>
        <taxon>Hystricomorpha</taxon>
        <taxon>Bathyergidae</taxon>
        <taxon>Fukomys</taxon>
    </lineage>
</organism>